<feature type="region of interest" description="Disordered" evidence="1">
    <location>
        <begin position="36"/>
        <end position="58"/>
    </location>
</feature>
<accession>B3LY65</accession>
<dbReference type="InterPro" id="IPR010736">
    <property type="entry name" value="SHIPPO-rpt"/>
</dbReference>
<dbReference type="Proteomes" id="UP000007801">
    <property type="component" value="Unassembled WGS sequence"/>
</dbReference>
<protein>
    <submittedName>
        <fullName evidence="2">Uncharacterized protein</fullName>
    </submittedName>
</protein>
<dbReference type="EMBL" id="CH902617">
    <property type="protein sequence ID" value="EDV43969.1"/>
    <property type="molecule type" value="Genomic_DNA"/>
</dbReference>
<reference evidence="2 3" key="1">
    <citation type="journal article" date="2007" name="Nature">
        <title>Evolution of genes and genomes on the Drosophila phylogeny.</title>
        <authorList>
            <consortium name="Drosophila 12 Genomes Consortium"/>
            <person name="Clark A.G."/>
            <person name="Eisen M.B."/>
            <person name="Smith D.R."/>
            <person name="Bergman C.M."/>
            <person name="Oliver B."/>
            <person name="Markow T.A."/>
            <person name="Kaufman T.C."/>
            <person name="Kellis M."/>
            <person name="Gelbart W."/>
            <person name="Iyer V.N."/>
            <person name="Pollard D.A."/>
            <person name="Sackton T.B."/>
            <person name="Larracuente A.M."/>
            <person name="Singh N.D."/>
            <person name="Abad J.P."/>
            <person name="Abt D.N."/>
            <person name="Adryan B."/>
            <person name="Aguade M."/>
            <person name="Akashi H."/>
            <person name="Anderson W.W."/>
            <person name="Aquadro C.F."/>
            <person name="Ardell D.H."/>
            <person name="Arguello R."/>
            <person name="Artieri C.G."/>
            <person name="Barbash D.A."/>
            <person name="Barker D."/>
            <person name="Barsanti P."/>
            <person name="Batterham P."/>
            <person name="Batzoglou S."/>
            <person name="Begun D."/>
            <person name="Bhutkar A."/>
            <person name="Blanco E."/>
            <person name="Bosak S.A."/>
            <person name="Bradley R.K."/>
            <person name="Brand A.D."/>
            <person name="Brent M.R."/>
            <person name="Brooks A.N."/>
            <person name="Brown R.H."/>
            <person name="Butlin R.K."/>
            <person name="Caggese C."/>
            <person name="Calvi B.R."/>
            <person name="Bernardo de Carvalho A."/>
            <person name="Caspi A."/>
            <person name="Castrezana S."/>
            <person name="Celniker S.E."/>
            <person name="Chang J.L."/>
            <person name="Chapple C."/>
            <person name="Chatterji S."/>
            <person name="Chinwalla A."/>
            <person name="Civetta A."/>
            <person name="Clifton S.W."/>
            <person name="Comeron J.M."/>
            <person name="Costello J.C."/>
            <person name="Coyne J.A."/>
            <person name="Daub J."/>
            <person name="David R.G."/>
            <person name="Delcher A.L."/>
            <person name="Delehaunty K."/>
            <person name="Do C.B."/>
            <person name="Ebling H."/>
            <person name="Edwards K."/>
            <person name="Eickbush T."/>
            <person name="Evans J.D."/>
            <person name="Filipski A."/>
            <person name="Findeiss S."/>
            <person name="Freyhult E."/>
            <person name="Fulton L."/>
            <person name="Fulton R."/>
            <person name="Garcia A.C."/>
            <person name="Gardiner A."/>
            <person name="Garfield D.A."/>
            <person name="Garvin B.E."/>
            <person name="Gibson G."/>
            <person name="Gilbert D."/>
            <person name="Gnerre S."/>
            <person name="Godfrey J."/>
            <person name="Good R."/>
            <person name="Gotea V."/>
            <person name="Gravely B."/>
            <person name="Greenberg A.J."/>
            <person name="Griffiths-Jones S."/>
            <person name="Gross S."/>
            <person name="Guigo R."/>
            <person name="Gustafson E.A."/>
            <person name="Haerty W."/>
            <person name="Hahn M.W."/>
            <person name="Halligan D.L."/>
            <person name="Halpern A.L."/>
            <person name="Halter G.M."/>
            <person name="Han M.V."/>
            <person name="Heger A."/>
            <person name="Hillier L."/>
            <person name="Hinrichs A.S."/>
            <person name="Holmes I."/>
            <person name="Hoskins R.A."/>
            <person name="Hubisz M.J."/>
            <person name="Hultmark D."/>
            <person name="Huntley M.A."/>
            <person name="Jaffe D.B."/>
            <person name="Jagadeeshan S."/>
            <person name="Jeck W.R."/>
            <person name="Johnson J."/>
            <person name="Jones C.D."/>
            <person name="Jordan W.C."/>
            <person name="Karpen G.H."/>
            <person name="Kataoka E."/>
            <person name="Keightley P.D."/>
            <person name="Kheradpour P."/>
            <person name="Kirkness E.F."/>
            <person name="Koerich L.B."/>
            <person name="Kristiansen K."/>
            <person name="Kudrna D."/>
            <person name="Kulathinal R.J."/>
            <person name="Kumar S."/>
            <person name="Kwok R."/>
            <person name="Lander E."/>
            <person name="Langley C.H."/>
            <person name="Lapoint R."/>
            <person name="Lazzaro B.P."/>
            <person name="Lee S.J."/>
            <person name="Levesque L."/>
            <person name="Li R."/>
            <person name="Lin C.F."/>
            <person name="Lin M.F."/>
            <person name="Lindblad-Toh K."/>
            <person name="Llopart A."/>
            <person name="Long M."/>
            <person name="Low L."/>
            <person name="Lozovsky E."/>
            <person name="Lu J."/>
            <person name="Luo M."/>
            <person name="Machado C.A."/>
            <person name="Makalowski W."/>
            <person name="Marzo M."/>
            <person name="Matsuda M."/>
            <person name="Matzkin L."/>
            <person name="McAllister B."/>
            <person name="McBride C.S."/>
            <person name="McKernan B."/>
            <person name="McKernan K."/>
            <person name="Mendez-Lago M."/>
            <person name="Minx P."/>
            <person name="Mollenhauer M.U."/>
            <person name="Montooth K."/>
            <person name="Mount S.M."/>
            <person name="Mu X."/>
            <person name="Myers E."/>
            <person name="Negre B."/>
            <person name="Newfeld S."/>
            <person name="Nielsen R."/>
            <person name="Noor M.A."/>
            <person name="O'Grady P."/>
            <person name="Pachter L."/>
            <person name="Papaceit M."/>
            <person name="Parisi M.J."/>
            <person name="Parisi M."/>
            <person name="Parts L."/>
            <person name="Pedersen J.S."/>
            <person name="Pesole G."/>
            <person name="Phillippy A.M."/>
            <person name="Ponting C.P."/>
            <person name="Pop M."/>
            <person name="Porcelli D."/>
            <person name="Powell J.R."/>
            <person name="Prohaska S."/>
            <person name="Pruitt K."/>
            <person name="Puig M."/>
            <person name="Quesneville H."/>
            <person name="Ram K.R."/>
            <person name="Rand D."/>
            <person name="Rasmussen M.D."/>
            <person name="Reed L.K."/>
            <person name="Reenan R."/>
            <person name="Reily A."/>
            <person name="Remington K.A."/>
            <person name="Rieger T.T."/>
            <person name="Ritchie M.G."/>
            <person name="Robin C."/>
            <person name="Rogers Y.H."/>
            <person name="Rohde C."/>
            <person name="Rozas J."/>
            <person name="Rubenfield M.J."/>
            <person name="Ruiz A."/>
            <person name="Russo S."/>
            <person name="Salzberg S.L."/>
            <person name="Sanchez-Gracia A."/>
            <person name="Saranga D.J."/>
            <person name="Sato H."/>
            <person name="Schaeffer S.W."/>
            <person name="Schatz M.C."/>
            <person name="Schlenke T."/>
            <person name="Schwartz R."/>
            <person name="Segarra C."/>
            <person name="Singh R.S."/>
            <person name="Sirot L."/>
            <person name="Sirota M."/>
            <person name="Sisneros N.B."/>
            <person name="Smith C.D."/>
            <person name="Smith T.F."/>
            <person name="Spieth J."/>
            <person name="Stage D.E."/>
            <person name="Stark A."/>
            <person name="Stephan W."/>
            <person name="Strausberg R.L."/>
            <person name="Strempel S."/>
            <person name="Sturgill D."/>
            <person name="Sutton G."/>
            <person name="Sutton G.G."/>
            <person name="Tao W."/>
            <person name="Teichmann S."/>
            <person name="Tobari Y.N."/>
            <person name="Tomimura Y."/>
            <person name="Tsolas J.M."/>
            <person name="Valente V.L."/>
            <person name="Venter E."/>
            <person name="Venter J.C."/>
            <person name="Vicario S."/>
            <person name="Vieira F.G."/>
            <person name="Vilella A.J."/>
            <person name="Villasante A."/>
            <person name="Walenz B."/>
            <person name="Wang J."/>
            <person name="Wasserman M."/>
            <person name="Watts T."/>
            <person name="Wilson D."/>
            <person name="Wilson R.K."/>
            <person name="Wing R.A."/>
            <person name="Wolfner M.F."/>
            <person name="Wong A."/>
            <person name="Wong G.K."/>
            <person name="Wu C.I."/>
            <person name="Wu G."/>
            <person name="Yamamoto D."/>
            <person name="Yang H.P."/>
            <person name="Yang S.P."/>
            <person name="Yorke J.A."/>
            <person name="Yoshida K."/>
            <person name="Zdobnov E."/>
            <person name="Zhang P."/>
            <person name="Zhang Y."/>
            <person name="Zimin A.V."/>
            <person name="Baldwin J."/>
            <person name="Abdouelleil A."/>
            <person name="Abdulkadir J."/>
            <person name="Abebe A."/>
            <person name="Abera B."/>
            <person name="Abreu J."/>
            <person name="Acer S.C."/>
            <person name="Aftuck L."/>
            <person name="Alexander A."/>
            <person name="An P."/>
            <person name="Anderson E."/>
            <person name="Anderson S."/>
            <person name="Arachi H."/>
            <person name="Azer M."/>
            <person name="Bachantsang P."/>
            <person name="Barry A."/>
            <person name="Bayul T."/>
            <person name="Berlin A."/>
            <person name="Bessette D."/>
            <person name="Bloom T."/>
            <person name="Blye J."/>
            <person name="Boguslavskiy L."/>
            <person name="Bonnet C."/>
            <person name="Boukhgalter B."/>
            <person name="Bourzgui I."/>
            <person name="Brown A."/>
            <person name="Cahill P."/>
            <person name="Channer S."/>
            <person name="Cheshatsang Y."/>
            <person name="Chuda L."/>
            <person name="Citroen M."/>
            <person name="Collymore A."/>
            <person name="Cooke P."/>
            <person name="Costello M."/>
            <person name="D'Aco K."/>
            <person name="Daza R."/>
            <person name="De Haan G."/>
            <person name="DeGray S."/>
            <person name="DeMaso C."/>
            <person name="Dhargay N."/>
            <person name="Dooley K."/>
            <person name="Dooley E."/>
            <person name="Doricent M."/>
            <person name="Dorje P."/>
            <person name="Dorjee K."/>
            <person name="Dupes A."/>
            <person name="Elong R."/>
            <person name="Falk J."/>
            <person name="Farina A."/>
            <person name="Faro S."/>
            <person name="Ferguson D."/>
            <person name="Fisher S."/>
            <person name="Foley C.D."/>
            <person name="Franke A."/>
            <person name="Friedrich D."/>
            <person name="Gadbois L."/>
            <person name="Gearin G."/>
            <person name="Gearin C.R."/>
            <person name="Giannoukos G."/>
            <person name="Goode T."/>
            <person name="Graham J."/>
            <person name="Grandbois E."/>
            <person name="Grewal S."/>
            <person name="Gyaltsen K."/>
            <person name="Hafez N."/>
            <person name="Hagos B."/>
            <person name="Hall J."/>
            <person name="Henson C."/>
            <person name="Hollinger A."/>
            <person name="Honan T."/>
            <person name="Huard M.D."/>
            <person name="Hughes L."/>
            <person name="Hurhula B."/>
            <person name="Husby M.E."/>
            <person name="Kamat A."/>
            <person name="Kanga B."/>
            <person name="Kashin S."/>
            <person name="Khazanovich D."/>
            <person name="Kisner P."/>
            <person name="Lance K."/>
            <person name="Lara M."/>
            <person name="Lee W."/>
            <person name="Lennon N."/>
            <person name="Letendre F."/>
            <person name="LeVine R."/>
            <person name="Lipovsky A."/>
            <person name="Liu X."/>
            <person name="Liu J."/>
            <person name="Liu S."/>
            <person name="Lokyitsang T."/>
            <person name="Lokyitsang Y."/>
            <person name="Lubonja R."/>
            <person name="Lui A."/>
            <person name="MacDonald P."/>
            <person name="Magnisalis V."/>
            <person name="Maru K."/>
            <person name="Matthews C."/>
            <person name="McCusker W."/>
            <person name="McDonough S."/>
            <person name="Mehta T."/>
            <person name="Meldrim J."/>
            <person name="Meneus L."/>
            <person name="Mihai O."/>
            <person name="Mihalev A."/>
            <person name="Mihova T."/>
            <person name="Mittelman R."/>
            <person name="Mlenga V."/>
            <person name="Montmayeur A."/>
            <person name="Mulrain L."/>
            <person name="Navidi A."/>
            <person name="Naylor J."/>
            <person name="Negash T."/>
            <person name="Nguyen T."/>
            <person name="Nguyen N."/>
            <person name="Nicol R."/>
            <person name="Norbu C."/>
            <person name="Norbu N."/>
            <person name="Novod N."/>
            <person name="O'Neill B."/>
            <person name="Osman S."/>
            <person name="Markiewicz E."/>
            <person name="Oyono O.L."/>
            <person name="Patti C."/>
            <person name="Phunkhang P."/>
            <person name="Pierre F."/>
            <person name="Priest M."/>
            <person name="Raghuraman S."/>
            <person name="Rege F."/>
            <person name="Reyes R."/>
            <person name="Rise C."/>
            <person name="Rogov P."/>
            <person name="Ross K."/>
            <person name="Ryan E."/>
            <person name="Settipalli S."/>
            <person name="Shea T."/>
            <person name="Sherpa N."/>
            <person name="Shi L."/>
            <person name="Shih D."/>
            <person name="Sparrow T."/>
            <person name="Spaulding J."/>
            <person name="Stalker J."/>
            <person name="Stange-Thomann N."/>
            <person name="Stavropoulos S."/>
            <person name="Stone C."/>
            <person name="Strader C."/>
            <person name="Tesfaye S."/>
            <person name="Thomson T."/>
            <person name="Thoulutsang Y."/>
            <person name="Thoulutsang D."/>
            <person name="Topham K."/>
            <person name="Topping I."/>
            <person name="Tsamla T."/>
            <person name="Vassiliev H."/>
            <person name="Vo A."/>
            <person name="Wangchuk T."/>
            <person name="Wangdi T."/>
            <person name="Weiand M."/>
            <person name="Wilkinson J."/>
            <person name="Wilson A."/>
            <person name="Yadav S."/>
            <person name="Young G."/>
            <person name="Yu Q."/>
            <person name="Zembek L."/>
            <person name="Zhong D."/>
            <person name="Zimmer A."/>
            <person name="Zwirko Z."/>
            <person name="Jaffe D.B."/>
            <person name="Alvarez P."/>
            <person name="Brockman W."/>
            <person name="Butler J."/>
            <person name="Chin C."/>
            <person name="Gnerre S."/>
            <person name="Grabherr M."/>
            <person name="Kleber M."/>
            <person name="Mauceli E."/>
            <person name="MacCallum I."/>
        </authorList>
    </citation>
    <scope>NUCLEOTIDE SEQUENCE [LARGE SCALE GENOMIC DNA]</scope>
    <source>
        <strain evidence="3">Tucson 14024-0371.13</strain>
    </source>
</reference>
<proteinExistence type="predicted"/>
<keyword evidence="3" id="KW-1185">Reference proteome</keyword>
<name>B3LY65_DROAN</name>
<gene>
    <name evidence="2" type="primary">Dana\GF18747</name>
    <name evidence="2" type="synonym">dana_GLEANR_20003</name>
    <name evidence="2" type="ORF">GF18747</name>
</gene>
<dbReference type="AlphaFoldDB" id="B3LY65"/>
<dbReference type="OrthoDB" id="429991at2759"/>
<evidence type="ECO:0000313" key="3">
    <source>
        <dbReference type="Proteomes" id="UP000007801"/>
    </source>
</evidence>
<evidence type="ECO:0000256" key="1">
    <source>
        <dbReference type="SAM" id="MobiDB-lite"/>
    </source>
</evidence>
<dbReference type="Pfam" id="PF07004">
    <property type="entry name" value="SHIPPO-rpt"/>
    <property type="match status" value="1"/>
</dbReference>
<dbReference type="GeneID" id="6501517"/>
<evidence type="ECO:0000313" key="2">
    <source>
        <dbReference type="EMBL" id="EDV43969.1"/>
    </source>
</evidence>
<dbReference type="HOGENOM" id="CLU_2608527_0_0_1"/>
<dbReference type="InParanoid" id="B3LY65"/>
<dbReference type="PhylomeDB" id="B3LY65"/>
<dbReference type="KEGG" id="dan:6501517"/>
<organism evidence="2 3">
    <name type="scientific">Drosophila ananassae</name>
    <name type="common">Fruit fly</name>
    <dbReference type="NCBI Taxonomy" id="7217"/>
    <lineage>
        <taxon>Eukaryota</taxon>
        <taxon>Metazoa</taxon>
        <taxon>Ecdysozoa</taxon>
        <taxon>Arthropoda</taxon>
        <taxon>Hexapoda</taxon>
        <taxon>Insecta</taxon>
        <taxon>Pterygota</taxon>
        <taxon>Neoptera</taxon>
        <taxon>Endopterygota</taxon>
        <taxon>Diptera</taxon>
        <taxon>Brachycera</taxon>
        <taxon>Muscomorpha</taxon>
        <taxon>Ephydroidea</taxon>
        <taxon>Drosophilidae</taxon>
        <taxon>Drosophila</taxon>
        <taxon>Sophophora</taxon>
    </lineage>
</organism>
<sequence length="90" mass="10134">MSCRKSFGPGPGAYNIPSTFGYKNCDARMERSPGFSFGKRTRSCNNPNRMRTAGPGPADYFPSKVSRYGRVTDREFSVFSPHSSQWVSRR</sequence>
<dbReference type="STRING" id="7217.B3LY65"/>